<protein>
    <submittedName>
        <fullName evidence="3">Uncharacterized protein LOC117346364 isoform X1</fullName>
    </submittedName>
</protein>
<gene>
    <name evidence="3" type="primary">LOC117346364</name>
</gene>
<feature type="region of interest" description="Disordered" evidence="1">
    <location>
        <begin position="1"/>
        <end position="86"/>
    </location>
</feature>
<dbReference type="Proteomes" id="UP000515159">
    <property type="component" value="Chromosome 1"/>
</dbReference>
<feature type="region of interest" description="Disordered" evidence="1">
    <location>
        <begin position="214"/>
        <end position="234"/>
    </location>
</feature>
<dbReference type="RefSeq" id="XP_033771683.1">
    <property type="nucleotide sequence ID" value="XM_033915792.1"/>
</dbReference>
<feature type="compositionally biased region" description="Basic and acidic residues" evidence="1">
    <location>
        <begin position="7"/>
        <end position="59"/>
    </location>
</feature>
<organism evidence="2 3">
    <name type="scientific">Geotrypetes seraphini</name>
    <name type="common">Gaboon caecilian</name>
    <name type="synonym">Caecilia seraphini</name>
    <dbReference type="NCBI Taxonomy" id="260995"/>
    <lineage>
        <taxon>Eukaryota</taxon>
        <taxon>Metazoa</taxon>
        <taxon>Chordata</taxon>
        <taxon>Craniata</taxon>
        <taxon>Vertebrata</taxon>
        <taxon>Euteleostomi</taxon>
        <taxon>Amphibia</taxon>
        <taxon>Gymnophiona</taxon>
        <taxon>Geotrypetes</taxon>
    </lineage>
</organism>
<evidence type="ECO:0000313" key="2">
    <source>
        <dbReference type="Proteomes" id="UP000515159"/>
    </source>
</evidence>
<dbReference type="AlphaFoldDB" id="A0A6P8P9R9"/>
<dbReference type="InParanoid" id="A0A6P8P9R9"/>
<dbReference type="KEGG" id="gsh:117346364"/>
<evidence type="ECO:0000313" key="3">
    <source>
        <dbReference type="RefSeq" id="XP_033771683.1"/>
    </source>
</evidence>
<accession>A0A6P8P9R9</accession>
<evidence type="ECO:0000256" key="1">
    <source>
        <dbReference type="SAM" id="MobiDB-lite"/>
    </source>
</evidence>
<dbReference type="GeneID" id="117346364"/>
<sequence length="246" mass="28179">MNINNPDFKKKTSEADEVPREGTDSKKVLTEASNKEPQKDQAAEKEKVLLKAKEMEEKEKKKKSEKCHNTEKEVSSPMGEHSKHSHEVVRKKWRLFPFHTKKRVKENDVVSVYHSAESVASTIYDDALSQSSSKESVEEIVVTSHTIFSYLGITKPTTTIIKKALRTTVRSHQINPTFSKLCWSCGAQTERMARGRRNSLKTVHLGSQRNKGLRMLTPRRDRESPEDNREEKNFLIHNSLECTQSA</sequence>
<name>A0A6P8P9R9_GEOSA</name>
<reference evidence="3" key="1">
    <citation type="submission" date="2025-08" db="UniProtKB">
        <authorList>
            <consortium name="RefSeq"/>
        </authorList>
    </citation>
    <scope>IDENTIFICATION</scope>
</reference>
<feature type="compositionally biased region" description="Basic and acidic residues" evidence="1">
    <location>
        <begin position="66"/>
        <end position="86"/>
    </location>
</feature>
<proteinExistence type="predicted"/>
<keyword evidence="2" id="KW-1185">Reference proteome</keyword>
<feature type="compositionally biased region" description="Basic and acidic residues" evidence="1">
    <location>
        <begin position="218"/>
        <end position="234"/>
    </location>
</feature>